<dbReference type="Gene3D" id="3.30.70.2740">
    <property type="match status" value="1"/>
</dbReference>
<dbReference type="SUPFAM" id="SSF55103">
    <property type="entry name" value="FAD-linked oxidases, C-terminal domain"/>
    <property type="match status" value="1"/>
</dbReference>
<feature type="domain" description="FAD-binding PCMH-type" evidence="6">
    <location>
        <begin position="127"/>
        <end position="304"/>
    </location>
</feature>
<feature type="transmembrane region" description="Helical" evidence="5">
    <location>
        <begin position="46"/>
        <end position="66"/>
    </location>
</feature>
<keyword evidence="5" id="KW-0812">Transmembrane</keyword>
<comment type="cofactor">
    <cofactor evidence="1">
        <name>FAD</name>
        <dbReference type="ChEBI" id="CHEBI:57692"/>
    </cofactor>
</comment>
<dbReference type="InterPro" id="IPR036318">
    <property type="entry name" value="FAD-bd_PCMH-like_sf"/>
</dbReference>
<keyword evidence="4" id="KW-0560">Oxidoreductase</keyword>
<dbReference type="Proteomes" id="UP001305779">
    <property type="component" value="Unassembled WGS sequence"/>
</dbReference>
<accession>A0ABR0ENT2</accession>
<dbReference type="Pfam" id="PF01565">
    <property type="entry name" value="FAD_binding_4"/>
    <property type="match status" value="1"/>
</dbReference>
<gene>
    <name evidence="7" type="ORF">PRZ48_006585</name>
</gene>
<dbReference type="Pfam" id="PF02913">
    <property type="entry name" value="FAD-oxidase_C"/>
    <property type="match status" value="1"/>
</dbReference>
<keyword evidence="5" id="KW-0472">Membrane</keyword>
<organism evidence="7 8">
    <name type="scientific">Zasmidium cellare</name>
    <name type="common">Wine cellar mold</name>
    <name type="synonym">Racodium cellare</name>
    <dbReference type="NCBI Taxonomy" id="395010"/>
    <lineage>
        <taxon>Eukaryota</taxon>
        <taxon>Fungi</taxon>
        <taxon>Dikarya</taxon>
        <taxon>Ascomycota</taxon>
        <taxon>Pezizomycotina</taxon>
        <taxon>Dothideomycetes</taxon>
        <taxon>Dothideomycetidae</taxon>
        <taxon>Mycosphaerellales</taxon>
        <taxon>Mycosphaerellaceae</taxon>
        <taxon>Zasmidium</taxon>
    </lineage>
</organism>
<dbReference type="InterPro" id="IPR004113">
    <property type="entry name" value="FAD-bd_oxidored_4_C"/>
</dbReference>
<reference evidence="7 8" key="1">
    <citation type="journal article" date="2023" name="G3 (Bethesda)">
        <title>A chromosome-level genome assembly of Zasmidium syzygii isolated from banana leaves.</title>
        <authorList>
            <person name="van Westerhoven A.C."/>
            <person name="Mehrabi R."/>
            <person name="Talebi R."/>
            <person name="Steentjes M.B.F."/>
            <person name="Corcolon B."/>
            <person name="Chong P.A."/>
            <person name="Kema G.H.J."/>
            <person name="Seidl M.F."/>
        </authorList>
    </citation>
    <scope>NUCLEOTIDE SEQUENCE [LARGE SCALE GENOMIC DNA]</scope>
    <source>
        <strain evidence="7 8">P124</strain>
    </source>
</reference>
<proteinExistence type="predicted"/>
<evidence type="ECO:0000313" key="8">
    <source>
        <dbReference type="Proteomes" id="UP001305779"/>
    </source>
</evidence>
<dbReference type="SUPFAM" id="SSF56176">
    <property type="entry name" value="FAD-binding/transporter-associated domain-like"/>
    <property type="match status" value="1"/>
</dbReference>
<keyword evidence="5" id="KW-1133">Transmembrane helix</keyword>
<evidence type="ECO:0000256" key="1">
    <source>
        <dbReference type="ARBA" id="ARBA00001974"/>
    </source>
</evidence>
<keyword evidence="2" id="KW-0285">Flavoprotein</keyword>
<dbReference type="PANTHER" id="PTHR11748:SF83">
    <property type="entry name" value="DEHYDROGENASE (CYTOCHROME), PUTATIVE (AFU_ORTHOLOGUE AFUA_1G17520)-RELATED"/>
    <property type="match status" value="1"/>
</dbReference>
<dbReference type="Gene3D" id="1.10.45.10">
    <property type="entry name" value="Vanillyl-alcohol Oxidase, Chain A, domain 4"/>
    <property type="match status" value="1"/>
</dbReference>
<sequence>MTPRILRSFQAAARQCFSTGRTYSLPFTSHHGKRFASSTTRSRPSIAYTVYLGVMGGAGAFAFQHFSGDWSRKKQTQENDAIEYASRAQMLNAAMEISQTLNREDSISYDEDVIEHHGHSEWSTAKTNERPVAVVYPRTTEEVSLIAQICSAHNVPMVPFGAGSSVEGNFLAPYSGICIDFSFMDKIIAFHPEDMDVVVQPGVNWVDLNEQIKHAGLFAPLDPSPTAQIGGMVSTNCSGTNAMRYGTMKDWVVNLTVVLADGSVIKTRRRPRKTSAGYNLTSLFVGAEGTLGMVTEVTLKLAPIPEDTSVAVVSFKDIREAAAAASKIIRSGTQLAALELMDDLQMQVINRHGSAAVRKRKWDESPTLFMKFSGTTAAIQSDISRVQQLIKPHNPGNFHFAKTKQDEQDLWAARKEALFTMVSIRKEGTVLWSTDVAVPLSRLADIIDISKKECSTLGIFASVVGHVGDGNFHVAMFYDPNDAEQKASVSKVVHDMMDRALEMEGTVSGEHAIGLGKKDCLVSELGLETIDVMRKLKRSVDPKWLLNPGKVFDLPSS</sequence>
<dbReference type="PANTHER" id="PTHR11748">
    <property type="entry name" value="D-LACTATE DEHYDROGENASE"/>
    <property type="match status" value="1"/>
</dbReference>
<keyword evidence="8" id="KW-1185">Reference proteome</keyword>
<dbReference type="InterPro" id="IPR016164">
    <property type="entry name" value="FAD-linked_Oxase-like_C"/>
</dbReference>
<keyword evidence="3" id="KW-0274">FAD</keyword>
<evidence type="ECO:0000313" key="7">
    <source>
        <dbReference type="EMBL" id="KAK4503157.1"/>
    </source>
</evidence>
<dbReference type="InterPro" id="IPR016166">
    <property type="entry name" value="FAD-bd_PCMH"/>
</dbReference>
<evidence type="ECO:0000256" key="5">
    <source>
        <dbReference type="SAM" id="Phobius"/>
    </source>
</evidence>
<comment type="caution">
    <text evidence="7">The sequence shown here is derived from an EMBL/GenBank/DDBJ whole genome shotgun (WGS) entry which is preliminary data.</text>
</comment>
<dbReference type="EMBL" id="JAXOVC010000004">
    <property type="protein sequence ID" value="KAK4503157.1"/>
    <property type="molecule type" value="Genomic_DNA"/>
</dbReference>
<evidence type="ECO:0000259" key="6">
    <source>
        <dbReference type="PROSITE" id="PS51387"/>
    </source>
</evidence>
<dbReference type="InterPro" id="IPR016169">
    <property type="entry name" value="FAD-bd_PCMH_sub2"/>
</dbReference>
<name>A0ABR0ENT2_ZASCE</name>
<protein>
    <recommendedName>
        <fullName evidence="6">FAD-binding PCMH-type domain-containing protein</fullName>
    </recommendedName>
</protein>
<dbReference type="PROSITE" id="PS51387">
    <property type="entry name" value="FAD_PCMH"/>
    <property type="match status" value="1"/>
</dbReference>
<evidence type="ECO:0000256" key="4">
    <source>
        <dbReference type="ARBA" id="ARBA00023002"/>
    </source>
</evidence>
<dbReference type="InterPro" id="IPR016171">
    <property type="entry name" value="Vanillyl_alc_oxidase_C-sub2"/>
</dbReference>
<evidence type="ECO:0000256" key="2">
    <source>
        <dbReference type="ARBA" id="ARBA00022630"/>
    </source>
</evidence>
<dbReference type="Gene3D" id="3.30.465.10">
    <property type="match status" value="1"/>
</dbReference>
<evidence type="ECO:0000256" key="3">
    <source>
        <dbReference type="ARBA" id="ARBA00022827"/>
    </source>
</evidence>
<dbReference type="InterPro" id="IPR006094">
    <property type="entry name" value="Oxid_FAD_bind_N"/>
</dbReference>